<sequence length="46" mass="5179">MGFILFVGGDLNREKGVLTSNCEPPFSIIYDLNIFDPIINIRPELP</sequence>
<dbReference type="Proteomes" id="UP000018031">
    <property type="component" value="Unassembled WGS sequence"/>
</dbReference>
<name>S4NAY8_9PORP</name>
<protein>
    <submittedName>
        <fullName evidence="1">Uncharacterized protein</fullName>
    </submittedName>
</protein>
<evidence type="ECO:0000313" key="1">
    <source>
        <dbReference type="EMBL" id="GAD04375.1"/>
    </source>
</evidence>
<accession>S4NAY8</accession>
<organism evidence="1 2">
    <name type="scientific">Porphyromonas crevioricanis JCM 15906</name>
    <dbReference type="NCBI Taxonomy" id="1305617"/>
    <lineage>
        <taxon>Bacteria</taxon>
        <taxon>Pseudomonadati</taxon>
        <taxon>Bacteroidota</taxon>
        <taxon>Bacteroidia</taxon>
        <taxon>Bacteroidales</taxon>
        <taxon>Porphyromonadaceae</taxon>
        <taxon>Porphyromonas</taxon>
    </lineage>
</organism>
<comment type="caution">
    <text evidence="1">The sequence shown here is derived from an EMBL/GenBank/DDBJ whole genome shotgun (WGS) entry which is preliminary data.</text>
</comment>
<dbReference type="EMBL" id="BAOU01000002">
    <property type="protein sequence ID" value="GAD04375.1"/>
    <property type="molecule type" value="Genomic_DNA"/>
</dbReference>
<reference evidence="2" key="1">
    <citation type="journal article" date="2013" name="Genome">
        <title>Draft Genome Sequences of Porphyromonas crevioricanis JCM 15906T and Porphyromonas cansulci JCM 13913T Isolated from a Canine Oral Cavity.</title>
        <authorList>
            <person name="Sakamoto M."/>
            <person name="Tanaka N."/>
            <person name="Shiwa Y."/>
            <person name="Yoshikawa H."/>
            <person name="Ohkuma M."/>
        </authorList>
    </citation>
    <scope>NUCLEOTIDE SEQUENCE [LARGE SCALE GENOMIC DNA]</scope>
    <source>
        <strain evidence="2">JCM 15906</strain>
    </source>
</reference>
<evidence type="ECO:0000313" key="2">
    <source>
        <dbReference type="Proteomes" id="UP000018031"/>
    </source>
</evidence>
<reference evidence="1 2" key="2">
    <citation type="journal article" date="2013" name="Genome Announc.">
        <title>Draft Genome Sequences of Porphyromonas crevioricanis JCM 15906T and Porphyromonas cansulci JCM 13913T Isolated from a Canine Oral Cavity.</title>
        <authorList>
            <person name="Sakamoto M."/>
            <person name="Tanaka N."/>
            <person name="Shiwa Y."/>
            <person name="Yoshikawa H."/>
            <person name="Ohkuma M."/>
        </authorList>
    </citation>
    <scope>NUCLEOTIDE SEQUENCE [LARGE SCALE GENOMIC DNA]</scope>
    <source>
        <strain evidence="1 2">JCM 15906</strain>
    </source>
</reference>
<proteinExistence type="predicted"/>
<dbReference type="AlphaFoldDB" id="S4NAY8"/>
<gene>
    <name evidence="1" type="ORF">PORCRE_59</name>
</gene>